<dbReference type="InterPro" id="IPR057993">
    <property type="entry name" value="HD-Zip_IV_C"/>
</dbReference>
<dbReference type="InterPro" id="IPR042160">
    <property type="entry name" value="HD-Zip_IV"/>
</dbReference>
<dbReference type="SMART" id="SM00234">
    <property type="entry name" value="START"/>
    <property type="match status" value="1"/>
</dbReference>
<dbReference type="SUPFAM" id="SSF46689">
    <property type="entry name" value="Homeodomain-like"/>
    <property type="match status" value="1"/>
</dbReference>
<gene>
    <name evidence="13" type="ORF">DH2020_038763</name>
</gene>
<dbReference type="PANTHER" id="PTHR45654:SF9">
    <property type="entry name" value="HOMEOBOX-LEUCINE ZIPPER PROTEIN HDG10-RELATED"/>
    <property type="match status" value="1"/>
</dbReference>
<keyword evidence="7" id="KW-0804">Transcription</keyword>
<dbReference type="Pfam" id="PF01852">
    <property type="entry name" value="START"/>
    <property type="match status" value="1"/>
</dbReference>
<dbReference type="PROSITE" id="PS00027">
    <property type="entry name" value="HOMEOBOX_1"/>
    <property type="match status" value="1"/>
</dbReference>
<keyword evidence="8 9" id="KW-0539">Nucleus</keyword>
<evidence type="ECO:0000259" key="12">
    <source>
        <dbReference type="PROSITE" id="PS50848"/>
    </source>
</evidence>
<accession>A0ABR0UYT9</accession>
<evidence type="ECO:0000256" key="6">
    <source>
        <dbReference type="ARBA" id="ARBA00023155"/>
    </source>
</evidence>
<dbReference type="Gene3D" id="3.30.530.20">
    <property type="match status" value="1"/>
</dbReference>
<evidence type="ECO:0000256" key="4">
    <source>
        <dbReference type="ARBA" id="ARBA00023054"/>
    </source>
</evidence>
<keyword evidence="14" id="KW-1185">Reference proteome</keyword>
<dbReference type="Proteomes" id="UP001318860">
    <property type="component" value="Unassembled WGS sequence"/>
</dbReference>
<organism evidence="13 14">
    <name type="scientific">Rehmannia glutinosa</name>
    <name type="common">Chinese foxglove</name>
    <dbReference type="NCBI Taxonomy" id="99300"/>
    <lineage>
        <taxon>Eukaryota</taxon>
        <taxon>Viridiplantae</taxon>
        <taxon>Streptophyta</taxon>
        <taxon>Embryophyta</taxon>
        <taxon>Tracheophyta</taxon>
        <taxon>Spermatophyta</taxon>
        <taxon>Magnoliopsida</taxon>
        <taxon>eudicotyledons</taxon>
        <taxon>Gunneridae</taxon>
        <taxon>Pentapetalae</taxon>
        <taxon>asterids</taxon>
        <taxon>lamiids</taxon>
        <taxon>Lamiales</taxon>
        <taxon>Orobanchaceae</taxon>
        <taxon>Rehmannieae</taxon>
        <taxon>Rehmannia</taxon>
    </lineage>
</organism>
<dbReference type="Pfam" id="PF00046">
    <property type="entry name" value="Homeodomain"/>
    <property type="match status" value="1"/>
</dbReference>
<dbReference type="EMBL" id="JABTTQ020001878">
    <property type="protein sequence ID" value="KAK6127488.1"/>
    <property type="molecule type" value="Genomic_DNA"/>
</dbReference>
<feature type="domain" description="START" evidence="12">
    <location>
        <begin position="214"/>
        <end position="402"/>
    </location>
</feature>
<dbReference type="CDD" id="cd08875">
    <property type="entry name" value="START_ArGLABRA2_like"/>
    <property type="match status" value="1"/>
</dbReference>
<evidence type="ECO:0000256" key="8">
    <source>
        <dbReference type="ARBA" id="ARBA00023242"/>
    </source>
</evidence>
<dbReference type="PROSITE" id="PS50071">
    <property type="entry name" value="HOMEOBOX_2"/>
    <property type="match status" value="1"/>
</dbReference>
<evidence type="ECO:0000256" key="3">
    <source>
        <dbReference type="ARBA" id="ARBA00023015"/>
    </source>
</evidence>
<comment type="similarity">
    <text evidence="2">Belongs to the HD-ZIP homeobox family. Class IV subfamily.</text>
</comment>
<keyword evidence="4" id="KW-0175">Coiled coil</keyword>
<sequence length="657" mass="74024">MREEEGAADWRSRGRKRRWRRAENCVLDINPAARMVAEPIYFALCCFYKECPHPDKNQRQQLSRELGLDQKQIKFWFQNKRTQIKAQNEKADNNALRTENERIHFENLAMQEALKNIICPACNGSSLGEEDKRRNLLRLRMENARLKEEHERTINFFANYMGNPAMPLPGMDPLTNIPGNHFLGEAMGTPTVDLEQIPRYSENPISPHRSNGITEMDKSIIIETAVGAMNELVDLLRVNEPVWVKAPTDGRYILHRDSYDKLFPKPNHIKTSSARFESSKDSGEVAMAAMHLIEMLLDVNKWKDMFPTIVTKANTIEVLDTGILGGLLHLMYEKVHVLSPLVAPREFFFIRYCRQLSSSTWVMVDVSYDFIKQLQDPTPTRSWKLPSGCMIEDMSNGKSTVSSTESHLFEDDVMSSYFIESIEGQRNLMKLSHRMVKNFCEALSMSDKLDFPHLSDFENSGVQVSFEKVTNQVNWTALLLVQLPLFGFPCRKRISLTSSKMRKEEFSGNPVNAVTRISTGTHPGNCLSIIQPFVPKESKMLMLQEGSIDPLSALLIYAPMDLQAIISVVNGEDPMRIPILPSGYVISSDGRANKGTGAASTSSNTSNSTGSLLTVAFQILVCRSALTKELNMESVATVHTLVSSTILKIKAALDCSD</sequence>
<evidence type="ECO:0000256" key="1">
    <source>
        <dbReference type="ARBA" id="ARBA00004123"/>
    </source>
</evidence>
<dbReference type="InterPro" id="IPR002913">
    <property type="entry name" value="START_lipid-bd_dom"/>
</dbReference>
<dbReference type="SMART" id="SM00389">
    <property type="entry name" value="HOX"/>
    <property type="match status" value="1"/>
</dbReference>
<dbReference type="InterPro" id="IPR001356">
    <property type="entry name" value="HD"/>
</dbReference>
<dbReference type="InterPro" id="IPR017970">
    <property type="entry name" value="Homeobox_CS"/>
</dbReference>
<proteinExistence type="inferred from homology"/>
<evidence type="ECO:0000256" key="10">
    <source>
        <dbReference type="RuleBase" id="RU000682"/>
    </source>
</evidence>
<reference evidence="13 14" key="1">
    <citation type="journal article" date="2021" name="Comput. Struct. Biotechnol. J.">
        <title>De novo genome assembly of the potent medicinal plant Rehmannia glutinosa using nanopore technology.</title>
        <authorList>
            <person name="Ma L."/>
            <person name="Dong C."/>
            <person name="Song C."/>
            <person name="Wang X."/>
            <person name="Zheng X."/>
            <person name="Niu Y."/>
            <person name="Chen S."/>
            <person name="Feng W."/>
        </authorList>
    </citation>
    <scope>NUCLEOTIDE SEQUENCE [LARGE SCALE GENOMIC DNA]</scope>
    <source>
        <strain evidence="13">DH-2019</strain>
    </source>
</reference>
<dbReference type="CDD" id="cd00086">
    <property type="entry name" value="homeodomain"/>
    <property type="match status" value="1"/>
</dbReference>
<name>A0ABR0UYT9_REHGL</name>
<evidence type="ECO:0000313" key="13">
    <source>
        <dbReference type="EMBL" id="KAK6127488.1"/>
    </source>
</evidence>
<evidence type="ECO:0008006" key="15">
    <source>
        <dbReference type="Google" id="ProtNLM"/>
    </source>
</evidence>
<protein>
    <recommendedName>
        <fullName evidence="15">Homeobox-leucine zipper protein</fullName>
    </recommendedName>
</protein>
<keyword evidence="5 9" id="KW-0238">DNA-binding</keyword>
<dbReference type="PANTHER" id="PTHR45654">
    <property type="entry name" value="HOMEOBOX-LEUCINE ZIPPER PROTEIN MERISTEM L1"/>
    <property type="match status" value="1"/>
</dbReference>
<dbReference type="Gene3D" id="1.10.10.60">
    <property type="entry name" value="Homeodomain-like"/>
    <property type="match status" value="1"/>
</dbReference>
<keyword evidence="6 9" id="KW-0371">Homeobox</keyword>
<comment type="caution">
    <text evidence="13">The sequence shown here is derived from an EMBL/GenBank/DDBJ whole genome shotgun (WGS) entry which is preliminary data.</text>
</comment>
<dbReference type="Pfam" id="PF25797">
    <property type="entry name" value="PDF2_C"/>
    <property type="match status" value="1"/>
</dbReference>
<dbReference type="PROSITE" id="PS50848">
    <property type="entry name" value="START"/>
    <property type="match status" value="1"/>
</dbReference>
<feature type="domain" description="Homeobox" evidence="11">
    <location>
        <begin position="48"/>
        <end position="87"/>
    </location>
</feature>
<dbReference type="InterPro" id="IPR009057">
    <property type="entry name" value="Homeodomain-like_sf"/>
</dbReference>
<evidence type="ECO:0000259" key="11">
    <source>
        <dbReference type="PROSITE" id="PS50071"/>
    </source>
</evidence>
<evidence type="ECO:0000256" key="5">
    <source>
        <dbReference type="ARBA" id="ARBA00023125"/>
    </source>
</evidence>
<evidence type="ECO:0000256" key="2">
    <source>
        <dbReference type="ARBA" id="ARBA00006789"/>
    </source>
</evidence>
<keyword evidence="3" id="KW-0805">Transcription regulation</keyword>
<evidence type="ECO:0000313" key="14">
    <source>
        <dbReference type="Proteomes" id="UP001318860"/>
    </source>
</evidence>
<dbReference type="SUPFAM" id="SSF55961">
    <property type="entry name" value="Bet v1-like"/>
    <property type="match status" value="1"/>
</dbReference>
<feature type="DNA-binding region" description="Homeobox" evidence="9">
    <location>
        <begin position="50"/>
        <end position="88"/>
    </location>
</feature>
<evidence type="ECO:0000256" key="7">
    <source>
        <dbReference type="ARBA" id="ARBA00023163"/>
    </source>
</evidence>
<evidence type="ECO:0000256" key="9">
    <source>
        <dbReference type="PROSITE-ProRule" id="PRU00108"/>
    </source>
</evidence>
<dbReference type="InterPro" id="IPR023393">
    <property type="entry name" value="START-like_dom_sf"/>
</dbReference>
<comment type="subcellular location">
    <subcellularLocation>
        <location evidence="1 9 10">Nucleus</location>
    </subcellularLocation>
</comment>